<sequence>MAWFLVGLSRRSVVSLREFSASVGCSIRAASIPRAKSGSCLQMKLVSNHLAPVFLFLFQWMDCSCTCLLSTYFNLFHIVVYKVGQ</sequence>
<name>A0A6N2MBN0_SALVM</name>
<dbReference type="EMBL" id="CAADRP010001714">
    <property type="protein sequence ID" value="VFU49888.1"/>
    <property type="molecule type" value="Genomic_DNA"/>
</dbReference>
<organism evidence="1">
    <name type="scientific">Salix viminalis</name>
    <name type="common">Common osier</name>
    <name type="synonym">Basket willow</name>
    <dbReference type="NCBI Taxonomy" id="40686"/>
    <lineage>
        <taxon>Eukaryota</taxon>
        <taxon>Viridiplantae</taxon>
        <taxon>Streptophyta</taxon>
        <taxon>Embryophyta</taxon>
        <taxon>Tracheophyta</taxon>
        <taxon>Spermatophyta</taxon>
        <taxon>Magnoliopsida</taxon>
        <taxon>eudicotyledons</taxon>
        <taxon>Gunneridae</taxon>
        <taxon>Pentapetalae</taxon>
        <taxon>rosids</taxon>
        <taxon>fabids</taxon>
        <taxon>Malpighiales</taxon>
        <taxon>Salicaceae</taxon>
        <taxon>Saliceae</taxon>
        <taxon>Salix</taxon>
    </lineage>
</organism>
<dbReference type="AlphaFoldDB" id="A0A6N2MBN0"/>
<proteinExistence type="predicted"/>
<evidence type="ECO:0000313" key="1">
    <source>
        <dbReference type="EMBL" id="VFU49888.1"/>
    </source>
</evidence>
<accession>A0A6N2MBN0</accession>
<reference evidence="1" key="1">
    <citation type="submission" date="2019-03" db="EMBL/GenBank/DDBJ databases">
        <authorList>
            <person name="Mank J."/>
            <person name="Almeida P."/>
        </authorList>
    </citation>
    <scope>NUCLEOTIDE SEQUENCE</scope>
    <source>
        <strain evidence="1">78183</strain>
    </source>
</reference>
<gene>
    <name evidence="1" type="ORF">SVIM_LOCUS330447</name>
</gene>
<protein>
    <submittedName>
        <fullName evidence="1">Uncharacterized protein</fullName>
    </submittedName>
</protein>